<dbReference type="PANTHER" id="PTHR21255">
    <property type="entry name" value="T-COMPLEX-ASSOCIATED-TESTIS-EXPRESSED 1/ DYNEIN LIGHT CHAIN"/>
    <property type="match status" value="1"/>
</dbReference>
<dbReference type="CDD" id="cd21451">
    <property type="entry name" value="DLC-like_TCTEX1D"/>
    <property type="match status" value="1"/>
</dbReference>
<dbReference type="AlphaFoldDB" id="A0A6P8IR89"/>
<protein>
    <submittedName>
        <fullName evidence="4">Tctex1 domain-containing protein 1-like</fullName>
    </submittedName>
</protein>
<feature type="compositionally biased region" description="Low complexity" evidence="2">
    <location>
        <begin position="66"/>
        <end position="76"/>
    </location>
</feature>
<evidence type="ECO:0000313" key="3">
    <source>
        <dbReference type="Proteomes" id="UP000515163"/>
    </source>
</evidence>
<dbReference type="GO" id="GO:0007018">
    <property type="term" value="P:microtubule-based movement"/>
    <property type="evidence" value="ECO:0007669"/>
    <property type="project" value="TreeGrafter"/>
</dbReference>
<proteinExistence type="inferred from homology"/>
<dbReference type="Proteomes" id="UP000515163">
    <property type="component" value="Unplaced"/>
</dbReference>
<dbReference type="PANTHER" id="PTHR21255:SF65">
    <property type="entry name" value="TCTEX1 DOMAIN-CONTAINING PROTEIN 2"/>
    <property type="match status" value="1"/>
</dbReference>
<dbReference type="InterPro" id="IPR005334">
    <property type="entry name" value="Tctex-1-like"/>
</dbReference>
<dbReference type="KEGG" id="aten:116303400"/>
<dbReference type="InParanoid" id="A0A6P8IR89"/>
<accession>A0A6P8IR89</accession>
<dbReference type="GeneID" id="116303400"/>
<gene>
    <name evidence="4" type="primary">LOC116303400</name>
</gene>
<name>A0A6P8IR89_ACTTE</name>
<sequence length="210" mass="23883">MSKKHPNMGGNRIHQVVLARSAALKFKALSTSLVVQRRRNADKGDFQVTHVDEPVAASETRRVPLPVESTSSPRRSTVSTVITPYSLAFKNQTPQSTYRLEPTERFREGKVKTIIEETFNSELKDLSYSPEVCSRMTKKLCDMIQQKVKNLQFSRYKCVTVIFLGQKSGQSARVASRCVWDTRFDNYAQFVYEGSKDVFAIGTVYGIYHE</sequence>
<evidence type="ECO:0000256" key="2">
    <source>
        <dbReference type="SAM" id="MobiDB-lite"/>
    </source>
</evidence>
<dbReference type="Gene3D" id="3.30.1140.40">
    <property type="entry name" value="Tctex-1"/>
    <property type="match status" value="1"/>
</dbReference>
<dbReference type="OrthoDB" id="10248487at2759"/>
<feature type="region of interest" description="Disordered" evidence="2">
    <location>
        <begin position="57"/>
        <end position="76"/>
    </location>
</feature>
<evidence type="ECO:0000256" key="1">
    <source>
        <dbReference type="ARBA" id="ARBA00005361"/>
    </source>
</evidence>
<organism evidence="3 4">
    <name type="scientific">Actinia tenebrosa</name>
    <name type="common">Australian red waratah sea anemone</name>
    <dbReference type="NCBI Taxonomy" id="6105"/>
    <lineage>
        <taxon>Eukaryota</taxon>
        <taxon>Metazoa</taxon>
        <taxon>Cnidaria</taxon>
        <taxon>Anthozoa</taxon>
        <taxon>Hexacorallia</taxon>
        <taxon>Actiniaria</taxon>
        <taxon>Actiniidae</taxon>
        <taxon>Actinia</taxon>
    </lineage>
</organism>
<dbReference type="GO" id="GO:0045505">
    <property type="term" value="F:dynein intermediate chain binding"/>
    <property type="evidence" value="ECO:0007669"/>
    <property type="project" value="TreeGrafter"/>
</dbReference>
<dbReference type="RefSeq" id="XP_031568783.1">
    <property type="nucleotide sequence ID" value="XM_031712923.1"/>
</dbReference>
<evidence type="ECO:0000313" key="4">
    <source>
        <dbReference type="RefSeq" id="XP_031568783.1"/>
    </source>
</evidence>
<dbReference type="GO" id="GO:0005868">
    <property type="term" value="C:cytoplasmic dynein complex"/>
    <property type="evidence" value="ECO:0007669"/>
    <property type="project" value="TreeGrafter"/>
</dbReference>
<reference evidence="4" key="1">
    <citation type="submission" date="2025-08" db="UniProtKB">
        <authorList>
            <consortium name="RefSeq"/>
        </authorList>
    </citation>
    <scope>IDENTIFICATION</scope>
    <source>
        <tissue evidence="4">Tentacle</tissue>
    </source>
</reference>
<comment type="similarity">
    <text evidence="1">Belongs to the dynein light chain Tctex-type family.</text>
</comment>
<dbReference type="GO" id="GO:0005737">
    <property type="term" value="C:cytoplasm"/>
    <property type="evidence" value="ECO:0007669"/>
    <property type="project" value="TreeGrafter"/>
</dbReference>
<keyword evidence="3" id="KW-1185">Reference proteome</keyword>
<dbReference type="InterPro" id="IPR038586">
    <property type="entry name" value="Tctex-1-like_sf"/>
</dbReference>
<dbReference type="Pfam" id="PF03645">
    <property type="entry name" value="Tctex-1"/>
    <property type="match status" value="1"/>
</dbReference>